<accession>A0ABQ0BZ26</accession>
<evidence type="ECO:0000313" key="2">
    <source>
        <dbReference type="EMBL" id="GAA6501791.1"/>
    </source>
</evidence>
<organism evidence="2 3">
    <name type="scientific">Blautia parvula</name>
    <dbReference type="NCBI Taxonomy" id="2877527"/>
    <lineage>
        <taxon>Bacteria</taxon>
        <taxon>Bacillati</taxon>
        <taxon>Bacillota</taxon>
        <taxon>Clostridia</taxon>
        <taxon>Lachnospirales</taxon>
        <taxon>Lachnospiraceae</taxon>
        <taxon>Blautia</taxon>
    </lineage>
</organism>
<dbReference type="EMBL" id="BAABZQ010000001">
    <property type="protein sequence ID" value="GAA6501791.1"/>
    <property type="molecule type" value="Genomic_DNA"/>
</dbReference>
<dbReference type="RefSeq" id="WP_227211007.1">
    <property type="nucleotide sequence ID" value="NZ_BAABZQ010000001.1"/>
</dbReference>
<evidence type="ECO:0000256" key="1">
    <source>
        <dbReference type="SAM" id="Phobius"/>
    </source>
</evidence>
<gene>
    <name evidence="2" type="ORF">K340107D12_46070</name>
</gene>
<dbReference type="Proteomes" id="UP001600941">
    <property type="component" value="Unassembled WGS sequence"/>
</dbReference>
<comment type="caution">
    <text evidence="2">The sequence shown here is derived from an EMBL/GenBank/DDBJ whole genome shotgun (WGS) entry which is preliminary data.</text>
</comment>
<keyword evidence="1" id="KW-0472">Membrane</keyword>
<keyword evidence="3" id="KW-1185">Reference proteome</keyword>
<reference evidence="2 3" key="1">
    <citation type="submission" date="2024-04" db="EMBL/GenBank/DDBJ databases">
        <title>Defined microbial consortia suppress multidrug-resistant proinflammatory Enterobacteriaceae via ecological control.</title>
        <authorList>
            <person name="Furuichi M."/>
            <person name="Kawaguchi T."/>
            <person name="Pust M."/>
            <person name="Yasuma K."/>
            <person name="Plichta D."/>
            <person name="Hasegawa N."/>
            <person name="Ohya T."/>
            <person name="Bhattarai S."/>
            <person name="Sasajima S."/>
            <person name="Aoto Y."/>
            <person name="Tuganbaev T."/>
            <person name="Yaginuma M."/>
            <person name="Ueda M."/>
            <person name="Okahashi N."/>
            <person name="Amafuji K."/>
            <person name="Kiridooshi Y."/>
            <person name="Sugita K."/>
            <person name="Strazar M."/>
            <person name="Skelly A."/>
            <person name="Suda W."/>
            <person name="Hattori M."/>
            <person name="Nakamoto N."/>
            <person name="Caballero S."/>
            <person name="Norman J."/>
            <person name="Olle B."/>
            <person name="Tanoue T."/>
            <person name="Arita M."/>
            <person name="Bucci V."/>
            <person name="Atarashi K."/>
            <person name="Xavier R."/>
            <person name="Honda K."/>
        </authorList>
    </citation>
    <scope>NUCLEOTIDE SEQUENCE [LARGE SCALE GENOMIC DNA]</scope>
    <source>
        <strain evidence="3">k34-0107-D12</strain>
    </source>
</reference>
<feature type="transmembrane region" description="Helical" evidence="1">
    <location>
        <begin position="29"/>
        <end position="59"/>
    </location>
</feature>
<keyword evidence="1" id="KW-1133">Transmembrane helix</keyword>
<sequence length="64" mass="7303">MKYIRETIRRAEYQFDTTATRFARRHPCIALFCTFIGVPFFILGAVCVLASAVVCPIAWVSGWM</sequence>
<protein>
    <submittedName>
        <fullName evidence="2">Uncharacterized protein</fullName>
    </submittedName>
</protein>
<keyword evidence="1" id="KW-0812">Transmembrane</keyword>
<name>A0ABQ0BZ26_9FIRM</name>
<evidence type="ECO:0000313" key="3">
    <source>
        <dbReference type="Proteomes" id="UP001600941"/>
    </source>
</evidence>
<proteinExistence type="predicted"/>